<evidence type="ECO:0000313" key="6">
    <source>
        <dbReference type="Proteomes" id="UP000317648"/>
    </source>
</evidence>
<sequence length="129" mass="14598">MAAQQACFHAFPRKLKYDLAKMKNAEEFQQCAERLKALADPERLRIVLTLFTGEMNVGQIADSLGEDMVKVSHHLGVLRHAHIVTTQREGRFVKYRLHPEVAVHSEGEGNGHWIEFGCCRVDLTSAAQR</sequence>
<evidence type="ECO:0000256" key="3">
    <source>
        <dbReference type="ARBA" id="ARBA00023163"/>
    </source>
</evidence>
<evidence type="ECO:0000256" key="2">
    <source>
        <dbReference type="ARBA" id="ARBA00023125"/>
    </source>
</evidence>
<dbReference type="EMBL" id="CP036433">
    <property type="protein sequence ID" value="QDU99060.1"/>
    <property type="molecule type" value="Genomic_DNA"/>
</dbReference>
<evidence type="ECO:0000259" key="4">
    <source>
        <dbReference type="PROSITE" id="PS50987"/>
    </source>
</evidence>
<dbReference type="AlphaFoldDB" id="A0A518E4N9"/>
<keyword evidence="6" id="KW-1185">Reference proteome</keyword>
<reference evidence="5 6" key="1">
    <citation type="submission" date="2019-02" db="EMBL/GenBank/DDBJ databases">
        <title>Deep-cultivation of Planctomycetes and their phenomic and genomic characterization uncovers novel biology.</title>
        <authorList>
            <person name="Wiegand S."/>
            <person name="Jogler M."/>
            <person name="Boedeker C."/>
            <person name="Pinto D."/>
            <person name="Vollmers J."/>
            <person name="Rivas-Marin E."/>
            <person name="Kohn T."/>
            <person name="Peeters S.H."/>
            <person name="Heuer A."/>
            <person name="Rast P."/>
            <person name="Oberbeckmann S."/>
            <person name="Bunk B."/>
            <person name="Jeske O."/>
            <person name="Meyerdierks A."/>
            <person name="Storesund J.E."/>
            <person name="Kallscheuer N."/>
            <person name="Luecker S."/>
            <person name="Lage O.M."/>
            <person name="Pohl T."/>
            <person name="Merkel B.J."/>
            <person name="Hornburger P."/>
            <person name="Mueller R.-W."/>
            <person name="Bruemmer F."/>
            <person name="Labrenz M."/>
            <person name="Spormann A.M."/>
            <person name="Op den Camp H."/>
            <person name="Overmann J."/>
            <person name="Amann R."/>
            <person name="Jetten M.S.M."/>
            <person name="Mascher T."/>
            <person name="Medema M.H."/>
            <person name="Devos D.P."/>
            <person name="Kaster A.-K."/>
            <person name="Ovreas L."/>
            <person name="Rohde M."/>
            <person name="Galperin M.Y."/>
            <person name="Jogler C."/>
        </authorList>
    </citation>
    <scope>NUCLEOTIDE SEQUENCE [LARGE SCALE GENOMIC DNA]</scope>
    <source>
        <strain evidence="5 6">Pla85_3_4</strain>
    </source>
</reference>
<dbReference type="KEGG" id="lcre:Pla8534_69710"/>
<dbReference type="Gene3D" id="1.10.10.10">
    <property type="entry name" value="Winged helix-like DNA-binding domain superfamily/Winged helix DNA-binding domain"/>
    <property type="match status" value="1"/>
</dbReference>
<dbReference type="InterPro" id="IPR036388">
    <property type="entry name" value="WH-like_DNA-bd_sf"/>
</dbReference>
<dbReference type="SUPFAM" id="SSF46785">
    <property type="entry name" value="Winged helix' DNA-binding domain"/>
    <property type="match status" value="1"/>
</dbReference>
<evidence type="ECO:0000256" key="1">
    <source>
        <dbReference type="ARBA" id="ARBA00023015"/>
    </source>
</evidence>
<dbReference type="SMART" id="SM00418">
    <property type="entry name" value="HTH_ARSR"/>
    <property type="match status" value="1"/>
</dbReference>
<dbReference type="PRINTS" id="PR00778">
    <property type="entry name" value="HTHARSR"/>
</dbReference>
<dbReference type="InterPro" id="IPR011991">
    <property type="entry name" value="ArsR-like_HTH"/>
</dbReference>
<accession>A0A518E4N9</accession>
<dbReference type="Proteomes" id="UP000317648">
    <property type="component" value="Chromosome"/>
</dbReference>
<dbReference type="GO" id="GO:0003677">
    <property type="term" value="F:DNA binding"/>
    <property type="evidence" value="ECO:0007669"/>
    <property type="project" value="UniProtKB-KW"/>
</dbReference>
<name>A0A518E4N9_9BACT</name>
<dbReference type="NCBIfam" id="NF033788">
    <property type="entry name" value="HTH_metalloreg"/>
    <property type="match status" value="1"/>
</dbReference>
<evidence type="ECO:0000313" key="5">
    <source>
        <dbReference type="EMBL" id="QDU99060.1"/>
    </source>
</evidence>
<keyword evidence="2" id="KW-0238">DNA-binding</keyword>
<keyword evidence="1" id="KW-0805">Transcription regulation</keyword>
<dbReference type="PANTHER" id="PTHR43132:SF2">
    <property type="entry name" value="ARSENICAL RESISTANCE OPERON REPRESSOR ARSR-RELATED"/>
    <property type="match status" value="1"/>
</dbReference>
<feature type="domain" description="HTH arsR-type" evidence="4">
    <location>
        <begin position="23"/>
        <end position="117"/>
    </location>
</feature>
<dbReference type="GO" id="GO:0003700">
    <property type="term" value="F:DNA-binding transcription factor activity"/>
    <property type="evidence" value="ECO:0007669"/>
    <property type="project" value="InterPro"/>
</dbReference>
<dbReference type="PROSITE" id="PS50987">
    <property type="entry name" value="HTH_ARSR_2"/>
    <property type="match status" value="1"/>
</dbReference>
<dbReference type="Pfam" id="PF01022">
    <property type="entry name" value="HTH_5"/>
    <property type="match status" value="1"/>
</dbReference>
<dbReference type="InterPro" id="IPR051011">
    <property type="entry name" value="Metal_resp_trans_reg"/>
</dbReference>
<protein>
    <submittedName>
        <fullName evidence="5">Transcriptional repressor SdpR</fullName>
    </submittedName>
</protein>
<dbReference type="PANTHER" id="PTHR43132">
    <property type="entry name" value="ARSENICAL RESISTANCE OPERON REPRESSOR ARSR-RELATED"/>
    <property type="match status" value="1"/>
</dbReference>
<proteinExistence type="predicted"/>
<organism evidence="5 6">
    <name type="scientific">Lignipirellula cremea</name>
    <dbReference type="NCBI Taxonomy" id="2528010"/>
    <lineage>
        <taxon>Bacteria</taxon>
        <taxon>Pseudomonadati</taxon>
        <taxon>Planctomycetota</taxon>
        <taxon>Planctomycetia</taxon>
        <taxon>Pirellulales</taxon>
        <taxon>Pirellulaceae</taxon>
        <taxon>Lignipirellula</taxon>
    </lineage>
</organism>
<gene>
    <name evidence="5" type="primary">sdpR_2</name>
    <name evidence="5" type="ORF">Pla8534_69710</name>
</gene>
<dbReference type="InterPro" id="IPR001845">
    <property type="entry name" value="HTH_ArsR_DNA-bd_dom"/>
</dbReference>
<keyword evidence="3" id="KW-0804">Transcription</keyword>
<dbReference type="InterPro" id="IPR036390">
    <property type="entry name" value="WH_DNA-bd_sf"/>
</dbReference>
<dbReference type="OrthoDB" id="9800150at2"/>
<dbReference type="RefSeq" id="WP_145058784.1">
    <property type="nucleotide sequence ID" value="NZ_CP036433.1"/>
</dbReference>
<dbReference type="CDD" id="cd00090">
    <property type="entry name" value="HTH_ARSR"/>
    <property type="match status" value="1"/>
</dbReference>